<proteinExistence type="inferred from homology"/>
<dbReference type="CDD" id="cd04238">
    <property type="entry name" value="AAK_NAGK-like"/>
    <property type="match status" value="1"/>
</dbReference>
<evidence type="ECO:0000256" key="5">
    <source>
        <dbReference type="ARBA" id="ARBA00022741"/>
    </source>
</evidence>
<name>A0A101HH89_9BACT</name>
<comment type="function">
    <text evidence="9">Catalyzes the ATP-dependent phosphorylation of N-acetyl-L-glutamate.</text>
</comment>
<reference evidence="12" key="1">
    <citation type="journal article" date="2015" name="MBio">
        <title>Genome-Resolved Metagenomic Analysis Reveals Roles for Candidate Phyla and Other Microbial Community Members in Biogeochemical Transformations in Oil Reservoirs.</title>
        <authorList>
            <person name="Hu P."/>
            <person name="Tom L."/>
            <person name="Singh A."/>
            <person name="Thomas B.C."/>
            <person name="Baker B.J."/>
            <person name="Piceno Y.M."/>
            <person name="Andersen G.L."/>
            <person name="Banfield J.F."/>
        </authorList>
    </citation>
    <scope>NUCLEOTIDE SEQUENCE [LARGE SCALE GENOMIC DNA]</scope>
</reference>
<dbReference type="STRING" id="1123008.GCA_000380985_01085"/>
<dbReference type="Proteomes" id="UP000053860">
    <property type="component" value="Unassembled WGS sequence"/>
</dbReference>
<evidence type="ECO:0000256" key="7">
    <source>
        <dbReference type="ARBA" id="ARBA00022840"/>
    </source>
</evidence>
<evidence type="ECO:0000259" key="10">
    <source>
        <dbReference type="Pfam" id="PF00696"/>
    </source>
</evidence>
<feature type="site" description="Transition state stabilizer" evidence="9">
    <location>
        <position position="234"/>
    </location>
</feature>
<evidence type="ECO:0000256" key="3">
    <source>
        <dbReference type="ARBA" id="ARBA00022605"/>
    </source>
</evidence>
<evidence type="ECO:0000313" key="11">
    <source>
        <dbReference type="EMBL" id="KUK76773.1"/>
    </source>
</evidence>
<dbReference type="PATRIC" id="fig|294710.3.peg.1441"/>
<evidence type="ECO:0000313" key="12">
    <source>
        <dbReference type="Proteomes" id="UP000053860"/>
    </source>
</evidence>
<gene>
    <name evidence="9" type="primary">argB</name>
    <name evidence="11" type="ORF">XD92_1066</name>
</gene>
<comment type="subcellular location">
    <subcellularLocation>
        <location evidence="9">Cytoplasm</location>
    </subcellularLocation>
</comment>
<keyword evidence="6 9" id="KW-0418">Kinase</keyword>
<dbReference type="InterPro" id="IPR037528">
    <property type="entry name" value="ArgB"/>
</dbReference>
<evidence type="ECO:0000256" key="9">
    <source>
        <dbReference type="HAMAP-Rule" id="MF_00082"/>
    </source>
</evidence>
<dbReference type="PIRSF" id="PIRSF000728">
    <property type="entry name" value="NAGK"/>
    <property type="match status" value="1"/>
</dbReference>
<comment type="similarity">
    <text evidence="9">Belongs to the acetylglutamate kinase family. ArgB subfamily.</text>
</comment>
<dbReference type="GO" id="GO:0005524">
    <property type="term" value="F:ATP binding"/>
    <property type="evidence" value="ECO:0007669"/>
    <property type="project" value="UniProtKB-UniRule"/>
</dbReference>
<keyword evidence="4 9" id="KW-0808">Transferase</keyword>
<dbReference type="Pfam" id="PF00696">
    <property type="entry name" value="AA_kinase"/>
    <property type="match status" value="1"/>
</dbReference>
<dbReference type="Gene3D" id="3.40.1160.10">
    <property type="entry name" value="Acetylglutamate kinase-like"/>
    <property type="match status" value="1"/>
</dbReference>
<accession>A0A101HH89</accession>
<dbReference type="GO" id="GO:0005737">
    <property type="term" value="C:cytoplasm"/>
    <property type="evidence" value="ECO:0007669"/>
    <property type="project" value="UniProtKB-SubCell"/>
</dbReference>
<feature type="binding site" evidence="9">
    <location>
        <position position="168"/>
    </location>
    <ligand>
        <name>substrate</name>
    </ligand>
</feature>
<feature type="domain" description="Aspartate/glutamate/uridylate kinase" evidence="10">
    <location>
        <begin position="15"/>
        <end position="252"/>
    </location>
</feature>
<dbReference type="InterPro" id="IPR004662">
    <property type="entry name" value="AcgluKinase_fam"/>
</dbReference>
<dbReference type="AlphaFoldDB" id="A0A101HH89"/>
<comment type="pathway">
    <text evidence="1 9">Amino-acid biosynthesis; L-arginine biosynthesis; N(2)-acetyl-L-ornithine from L-glutamate: step 2/4.</text>
</comment>
<keyword evidence="5 9" id="KW-0547">Nucleotide-binding</keyword>
<dbReference type="PANTHER" id="PTHR23342">
    <property type="entry name" value="N-ACETYLGLUTAMATE SYNTHASE"/>
    <property type="match status" value="1"/>
</dbReference>
<evidence type="ECO:0000256" key="6">
    <source>
        <dbReference type="ARBA" id="ARBA00022777"/>
    </source>
</evidence>
<keyword evidence="9" id="KW-0963">Cytoplasm</keyword>
<dbReference type="NCBIfam" id="TIGR00761">
    <property type="entry name" value="argB"/>
    <property type="match status" value="1"/>
</dbReference>
<protein>
    <recommendedName>
        <fullName evidence="9">Acetylglutamate kinase</fullName>
        <ecNumber evidence="9">2.7.2.8</ecNumber>
    </recommendedName>
    <alternativeName>
        <fullName evidence="9">N-acetyl-L-glutamate 5-phosphotransferase</fullName>
    </alternativeName>
    <alternativeName>
        <fullName evidence="9">NAG kinase</fullName>
        <shortName evidence="9">NAGK</shortName>
    </alternativeName>
</protein>
<dbReference type="HAMAP" id="MF_00082">
    <property type="entry name" value="ArgB"/>
    <property type="match status" value="1"/>
</dbReference>
<dbReference type="InterPro" id="IPR036393">
    <property type="entry name" value="AceGlu_kinase-like_sf"/>
</dbReference>
<dbReference type="SUPFAM" id="SSF53633">
    <property type="entry name" value="Carbamate kinase-like"/>
    <property type="match status" value="1"/>
</dbReference>
<feature type="binding site" evidence="9">
    <location>
        <begin position="49"/>
        <end position="50"/>
    </location>
    <ligand>
        <name>substrate</name>
    </ligand>
</feature>
<keyword evidence="3 9" id="KW-0028">Amino-acid biosynthesis</keyword>
<evidence type="ECO:0000256" key="4">
    <source>
        <dbReference type="ARBA" id="ARBA00022679"/>
    </source>
</evidence>
<feature type="binding site" evidence="9">
    <location>
        <position position="71"/>
    </location>
    <ligand>
        <name>substrate</name>
    </ligand>
</feature>
<dbReference type="EMBL" id="LGGN01000204">
    <property type="protein sequence ID" value="KUK76773.1"/>
    <property type="molecule type" value="Genomic_DNA"/>
</dbReference>
<dbReference type="GO" id="GO:0003991">
    <property type="term" value="F:acetylglutamate kinase activity"/>
    <property type="evidence" value="ECO:0007669"/>
    <property type="project" value="UniProtKB-UniRule"/>
</dbReference>
<sequence>MPINNKIRDKESLSIVKIGGNIVDHPEALESFLSDFHRLKGRKLLVHGGGVMASKMAVRLGIEIRMVQGRRITDAETLKLVTMVYAGWINKNMVASLQKIGCNALGLSGADGNTIPALRRSPLPVDYGFVGDPDPEKVNAELISQLIEGKITPVFCAITHDGKGSLLNTNADTVAYSLAAAMSRKYDTTLYYCFEKEGVLKDVSDPESLIPSINREESEAYKLQDIIAGGMIPKIDNSFHAIEQGVSEVIILHAKNLLSKKGTVLRESNRTSKKE</sequence>
<dbReference type="UniPathway" id="UPA00068">
    <property type="reaction ID" value="UER00107"/>
</dbReference>
<feature type="site" description="Transition state stabilizer" evidence="9">
    <location>
        <position position="17"/>
    </location>
</feature>
<dbReference type="EC" id="2.7.2.8" evidence="9"/>
<keyword evidence="7 9" id="KW-0067">ATP-binding</keyword>
<dbReference type="GO" id="GO:0042450">
    <property type="term" value="P:L-arginine biosynthetic process via ornithine"/>
    <property type="evidence" value="ECO:0007669"/>
    <property type="project" value="UniProtKB-UniRule"/>
</dbReference>
<comment type="caution">
    <text evidence="11">The sequence shown here is derived from an EMBL/GenBank/DDBJ whole genome shotgun (WGS) entry which is preliminary data.</text>
</comment>
<evidence type="ECO:0000256" key="8">
    <source>
        <dbReference type="ARBA" id="ARBA00048141"/>
    </source>
</evidence>
<comment type="catalytic activity">
    <reaction evidence="8 9">
        <text>N-acetyl-L-glutamate + ATP = N-acetyl-L-glutamyl 5-phosphate + ADP</text>
        <dbReference type="Rhea" id="RHEA:14629"/>
        <dbReference type="ChEBI" id="CHEBI:30616"/>
        <dbReference type="ChEBI" id="CHEBI:44337"/>
        <dbReference type="ChEBI" id="CHEBI:57936"/>
        <dbReference type="ChEBI" id="CHEBI:456216"/>
        <dbReference type="EC" id="2.7.2.8"/>
    </reaction>
</comment>
<evidence type="ECO:0000256" key="2">
    <source>
        <dbReference type="ARBA" id="ARBA00022571"/>
    </source>
</evidence>
<dbReference type="PANTHER" id="PTHR23342:SF0">
    <property type="entry name" value="N-ACETYLGLUTAMATE SYNTHASE, MITOCHONDRIAL"/>
    <property type="match status" value="1"/>
</dbReference>
<keyword evidence="2 9" id="KW-0055">Arginine biosynthesis</keyword>
<evidence type="ECO:0000256" key="1">
    <source>
        <dbReference type="ARBA" id="ARBA00004828"/>
    </source>
</evidence>
<organism evidence="11 12">
    <name type="scientific">Proteiniphilum acetatigenes</name>
    <dbReference type="NCBI Taxonomy" id="294710"/>
    <lineage>
        <taxon>Bacteria</taxon>
        <taxon>Pseudomonadati</taxon>
        <taxon>Bacteroidota</taxon>
        <taxon>Bacteroidia</taxon>
        <taxon>Bacteroidales</taxon>
        <taxon>Dysgonomonadaceae</taxon>
        <taxon>Proteiniphilum</taxon>
    </lineage>
</organism>
<dbReference type="InterPro" id="IPR001048">
    <property type="entry name" value="Asp/Glu/Uridylate_kinase"/>
</dbReference>